<evidence type="ECO:0000256" key="4">
    <source>
        <dbReference type="ARBA" id="ARBA00022989"/>
    </source>
</evidence>
<dbReference type="Proteomes" id="UP000051010">
    <property type="component" value="Unassembled WGS sequence"/>
</dbReference>
<reference evidence="7 8" key="1">
    <citation type="journal article" date="2015" name="Genome Announc.">
        <title>Expanding the biotechnology potential of lactobacilli through comparative genomics of 213 strains and associated genera.</title>
        <authorList>
            <person name="Sun Z."/>
            <person name="Harris H.M."/>
            <person name="McCann A."/>
            <person name="Guo C."/>
            <person name="Argimon S."/>
            <person name="Zhang W."/>
            <person name="Yang X."/>
            <person name="Jeffery I.B."/>
            <person name="Cooney J.C."/>
            <person name="Kagawa T.F."/>
            <person name="Liu W."/>
            <person name="Song Y."/>
            <person name="Salvetti E."/>
            <person name="Wrobel A."/>
            <person name="Rasinkangas P."/>
            <person name="Parkhill J."/>
            <person name="Rea M.C."/>
            <person name="O'Sullivan O."/>
            <person name="Ritari J."/>
            <person name="Douillard F.P."/>
            <person name="Paul Ross R."/>
            <person name="Yang R."/>
            <person name="Briner A.E."/>
            <person name="Felis G.E."/>
            <person name="de Vos W.M."/>
            <person name="Barrangou R."/>
            <person name="Klaenhammer T.R."/>
            <person name="Caufield P.W."/>
            <person name="Cui Y."/>
            <person name="Zhang H."/>
            <person name="O'Toole P.W."/>
        </authorList>
    </citation>
    <scope>NUCLEOTIDE SEQUENCE [LARGE SCALE GENOMIC DNA]</scope>
    <source>
        <strain evidence="7 8">DSM 18390</strain>
    </source>
</reference>
<dbReference type="InterPro" id="IPR045863">
    <property type="entry name" value="CorA_TM1_TM2"/>
</dbReference>
<dbReference type="InterPro" id="IPR002523">
    <property type="entry name" value="MgTranspt_CorA/ZnTranspt_ZntB"/>
</dbReference>
<dbReference type="GO" id="GO:0046873">
    <property type="term" value="F:metal ion transmembrane transporter activity"/>
    <property type="evidence" value="ECO:0007669"/>
    <property type="project" value="InterPro"/>
</dbReference>
<dbReference type="PANTHER" id="PTHR47891">
    <property type="entry name" value="TRANSPORTER-RELATED"/>
    <property type="match status" value="1"/>
</dbReference>
<dbReference type="Pfam" id="PF01544">
    <property type="entry name" value="CorA"/>
    <property type="match status" value="1"/>
</dbReference>
<evidence type="ECO:0000256" key="1">
    <source>
        <dbReference type="ARBA" id="ARBA00004141"/>
    </source>
</evidence>
<gene>
    <name evidence="7" type="ORF">FD47_GL002554</name>
</gene>
<organism evidence="7 8">
    <name type="scientific">Lentilactobacillus parafarraginis DSM 18390 = JCM 14109</name>
    <dbReference type="NCBI Taxonomy" id="1423786"/>
    <lineage>
        <taxon>Bacteria</taxon>
        <taxon>Bacillati</taxon>
        <taxon>Bacillota</taxon>
        <taxon>Bacilli</taxon>
        <taxon>Lactobacillales</taxon>
        <taxon>Lactobacillaceae</taxon>
        <taxon>Lentilactobacillus</taxon>
    </lineage>
</organism>
<comment type="caution">
    <text evidence="7">The sequence shown here is derived from an EMBL/GenBank/DDBJ whole genome shotgun (WGS) entry which is preliminary data.</text>
</comment>
<keyword evidence="3 6" id="KW-0812">Transmembrane</keyword>
<comment type="subcellular location">
    <subcellularLocation>
        <location evidence="1">Membrane</location>
        <topology evidence="1">Multi-pass membrane protein</topology>
    </subcellularLocation>
</comment>
<name>A0A0R1YF93_9LACO</name>
<dbReference type="GO" id="GO:0016020">
    <property type="term" value="C:membrane"/>
    <property type="evidence" value="ECO:0007669"/>
    <property type="project" value="UniProtKB-SubCell"/>
</dbReference>
<feature type="transmembrane region" description="Helical" evidence="6">
    <location>
        <begin position="277"/>
        <end position="298"/>
    </location>
</feature>
<dbReference type="CDD" id="cd12827">
    <property type="entry name" value="EcCorA_ZntB-like_u2"/>
    <property type="match status" value="1"/>
</dbReference>
<keyword evidence="5 6" id="KW-0472">Membrane</keyword>
<dbReference type="PATRIC" id="fig|1423786.4.peg.2675"/>
<dbReference type="EMBL" id="AZFZ01000067">
    <property type="protein sequence ID" value="KRM41095.1"/>
    <property type="molecule type" value="Genomic_DNA"/>
</dbReference>
<dbReference type="SUPFAM" id="SSF144083">
    <property type="entry name" value="Magnesium transport protein CorA, transmembrane region"/>
    <property type="match status" value="1"/>
</dbReference>
<dbReference type="Gene3D" id="1.20.58.340">
    <property type="entry name" value="Magnesium transport protein CorA, transmembrane region"/>
    <property type="match status" value="2"/>
</dbReference>
<dbReference type="PANTHER" id="PTHR47891:SF1">
    <property type="entry name" value="CORA-MAGNESIUM AND COBALT TRANSPORTER"/>
    <property type="match status" value="1"/>
</dbReference>
<keyword evidence="4 6" id="KW-1133">Transmembrane helix</keyword>
<evidence type="ECO:0000256" key="2">
    <source>
        <dbReference type="ARBA" id="ARBA00009765"/>
    </source>
</evidence>
<dbReference type="RefSeq" id="WP_054736157.1">
    <property type="nucleotide sequence ID" value="NZ_AZFZ01000067.1"/>
</dbReference>
<sequence length="303" mass="34144">MIKEHALNQYRWVEIVNPQEAELTQVISKYQFPEKFKDYMMDRHEQPRATFDALSNAGVLVVRALATDLDTAATTVPVFLGFNDDVLITACHGQTLSKLINQQASVTYSTLSDHIFAILRAILRPYFDTLDVISQQAEQFAGHSRMNHISNRRLAVITVLKTKLVYLRSAAAGNLVALQELQDVLKQKLTMTADLSRQVSQQIADLVIEYRQCQSMFDVQAGVVSETEAAYGNILNNRLNQTMKFLTVWSLVLAVPPIVSGFYGMNVKLPLADHSEAWLDTLVITLVLVLGMVILYLWQNKKQ</sequence>
<comment type="similarity">
    <text evidence="2">Belongs to the CorA metal ion transporter (MIT) (TC 1.A.35) family.</text>
</comment>
<dbReference type="InterPro" id="IPR047199">
    <property type="entry name" value="CorA-like"/>
</dbReference>
<proteinExistence type="inferred from homology"/>
<accession>A0A0R1YF93</accession>
<feature type="transmembrane region" description="Helical" evidence="6">
    <location>
        <begin position="245"/>
        <end position="265"/>
    </location>
</feature>
<protein>
    <submittedName>
        <fullName evidence="7">CorA-like protein</fullName>
    </submittedName>
</protein>
<dbReference type="AlphaFoldDB" id="A0A0R1YF93"/>
<evidence type="ECO:0000256" key="3">
    <source>
        <dbReference type="ARBA" id="ARBA00022692"/>
    </source>
</evidence>
<evidence type="ECO:0000313" key="8">
    <source>
        <dbReference type="Proteomes" id="UP000051010"/>
    </source>
</evidence>
<evidence type="ECO:0000256" key="5">
    <source>
        <dbReference type="ARBA" id="ARBA00023136"/>
    </source>
</evidence>
<dbReference type="Gene3D" id="3.30.460.20">
    <property type="entry name" value="CorA soluble domain-like"/>
    <property type="match status" value="1"/>
</dbReference>
<dbReference type="InterPro" id="IPR045861">
    <property type="entry name" value="CorA_cytoplasmic_dom"/>
</dbReference>
<evidence type="ECO:0000313" key="7">
    <source>
        <dbReference type="EMBL" id="KRM41095.1"/>
    </source>
</evidence>
<evidence type="ECO:0000256" key="6">
    <source>
        <dbReference type="SAM" id="Phobius"/>
    </source>
</evidence>
<dbReference type="SUPFAM" id="SSF143865">
    <property type="entry name" value="CorA soluble domain-like"/>
    <property type="match status" value="1"/>
</dbReference>